<dbReference type="GeneID" id="20811306"/>
<dbReference type="Gene3D" id="3.30.420.10">
    <property type="entry name" value="Ribonuclease H-like superfamily/Ribonuclease H"/>
    <property type="match status" value="1"/>
</dbReference>
<gene>
    <name evidence="2" type="ORF">H257_09310</name>
</gene>
<organism evidence="2">
    <name type="scientific">Aphanomyces astaci</name>
    <name type="common">Crayfish plague agent</name>
    <dbReference type="NCBI Taxonomy" id="112090"/>
    <lineage>
        <taxon>Eukaryota</taxon>
        <taxon>Sar</taxon>
        <taxon>Stramenopiles</taxon>
        <taxon>Oomycota</taxon>
        <taxon>Saprolegniomycetes</taxon>
        <taxon>Saprolegniales</taxon>
        <taxon>Verrucalvaceae</taxon>
        <taxon>Aphanomyces</taxon>
    </lineage>
</organism>
<dbReference type="InterPro" id="IPR036397">
    <property type="entry name" value="RNaseH_sf"/>
</dbReference>
<dbReference type="RefSeq" id="XP_009833784.1">
    <property type="nucleotide sequence ID" value="XM_009835482.1"/>
</dbReference>
<evidence type="ECO:0000313" key="2">
    <source>
        <dbReference type="EMBL" id="ETV76872.1"/>
    </source>
</evidence>
<feature type="domain" description="DUF7769" evidence="1">
    <location>
        <begin position="21"/>
        <end position="70"/>
    </location>
</feature>
<evidence type="ECO:0000259" key="1">
    <source>
        <dbReference type="Pfam" id="PF24964"/>
    </source>
</evidence>
<dbReference type="PANTHER" id="PTHR47169">
    <property type="entry name" value="OS01G0541250 PROTEIN"/>
    <property type="match status" value="1"/>
</dbReference>
<sequence length="344" mass="38758">MPSSRCESIGPTQSRVKAQNLTDVERQAMINMLLASSNGGKRKYGSVKGVADQFNCHRTTVSAVWNSWKAACAECGSKMIASPPTTRMKGNCGAKTKWSAEAIEAAIKFVPFHKRQTTRALAFHSGVPRSTILRHMKRNRRLRCKSSYLRPLLTEDNKEERMKFALSFVKKNHVFDDPARRLQVEALHHKGNVPLCPLCVMFLCAVARPRYDVSIRRMFDGKIGMWPFVVKAPAQRNSKNRPWGPMLTEPQNVTAQVYQDMLLTRVIPAIKMKLPLVMKSSTVYIQQDNAGPHAKSVNKAIDQLAVNDGWTIRLRNQPPNSPDFNVLDLGFFNSSVSVNSIEYR</sequence>
<reference evidence="2" key="1">
    <citation type="submission" date="2013-12" db="EMBL/GenBank/DDBJ databases">
        <title>The Genome Sequence of Aphanomyces astaci APO3.</title>
        <authorList>
            <consortium name="The Broad Institute Genomics Platform"/>
            <person name="Russ C."/>
            <person name="Tyler B."/>
            <person name="van West P."/>
            <person name="Dieguez-Uribeondo J."/>
            <person name="Young S.K."/>
            <person name="Zeng Q."/>
            <person name="Gargeya S."/>
            <person name="Fitzgerald M."/>
            <person name="Abouelleil A."/>
            <person name="Alvarado L."/>
            <person name="Chapman S.B."/>
            <person name="Gainer-Dewar J."/>
            <person name="Goldberg J."/>
            <person name="Griggs A."/>
            <person name="Gujja S."/>
            <person name="Hansen M."/>
            <person name="Howarth C."/>
            <person name="Imamovic A."/>
            <person name="Ireland A."/>
            <person name="Larimer J."/>
            <person name="McCowan C."/>
            <person name="Murphy C."/>
            <person name="Pearson M."/>
            <person name="Poon T.W."/>
            <person name="Priest M."/>
            <person name="Roberts A."/>
            <person name="Saif S."/>
            <person name="Shea T."/>
            <person name="Sykes S."/>
            <person name="Wortman J."/>
            <person name="Nusbaum C."/>
            <person name="Birren B."/>
        </authorList>
    </citation>
    <scope>NUCLEOTIDE SEQUENCE [LARGE SCALE GENOMIC DNA]</scope>
    <source>
        <strain evidence="2">APO3</strain>
    </source>
</reference>
<protein>
    <recommendedName>
        <fullName evidence="1">DUF7769 domain-containing protein</fullName>
    </recommendedName>
</protein>
<dbReference type="EMBL" id="KI913135">
    <property type="protein sequence ID" value="ETV76872.1"/>
    <property type="molecule type" value="Genomic_DNA"/>
</dbReference>
<dbReference type="PANTHER" id="PTHR47169:SF2">
    <property type="entry name" value="OS01G0541250 PROTEIN"/>
    <property type="match status" value="1"/>
</dbReference>
<dbReference type="GO" id="GO:0003676">
    <property type="term" value="F:nucleic acid binding"/>
    <property type="evidence" value="ECO:0007669"/>
    <property type="project" value="InterPro"/>
</dbReference>
<name>W4GB06_APHAT</name>
<dbReference type="InterPro" id="IPR056671">
    <property type="entry name" value="DUF7769"/>
</dbReference>
<dbReference type="AlphaFoldDB" id="W4GB06"/>
<dbReference type="Pfam" id="PF24964">
    <property type="entry name" value="DUF7769"/>
    <property type="match status" value="1"/>
</dbReference>
<dbReference type="VEuPathDB" id="FungiDB:H257_09310"/>
<accession>W4GB06</accession>
<dbReference type="OrthoDB" id="99780at2759"/>
<proteinExistence type="predicted"/>